<dbReference type="PANTHER" id="PTHR33505:SF4">
    <property type="entry name" value="PROTEIN PREY, MITOCHONDRIAL"/>
    <property type="match status" value="1"/>
</dbReference>
<gene>
    <name evidence="4" type="ORF">C0Q70_19623</name>
</gene>
<name>A0A2T7NJU8_POMCA</name>
<reference evidence="4 5" key="1">
    <citation type="submission" date="2018-04" db="EMBL/GenBank/DDBJ databases">
        <title>The genome of golden apple snail Pomacea canaliculata provides insight into stress tolerance and invasive adaptation.</title>
        <authorList>
            <person name="Liu C."/>
            <person name="Liu B."/>
            <person name="Ren Y."/>
            <person name="Zhang Y."/>
            <person name="Wang H."/>
            <person name="Li S."/>
            <person name="Jiang F."/>
            <person name="Yin L."/>
            <person name="Zhang G."/>
            <person name="Qian W."/>
            <person name="Fan W."/>
        </authorList>
    </citation>
    <scope>NUCLEOTIDE SEQUENCE [LARGE SCALE GENOMIC DNA]</scope>
    <source>
        <strain evidence="4">SZHN2017</strain>
        <tissue evidence="4">Muscle</tissue>
    </source>
</reference>
<dbReference type="PANTHER" id="PTHR33505">
    <property type="entry name" value="ZGC:162634"/>
    <property type="match status" value="1"/>
</dbReference>
<dbReference type="STRING" id="400727.A0A2T7NJU8"/>
<comment type="similarity">
    <text evidence="1">Belongs to the PREY family.</text>
</comment>
<dbReference type="Pfam" id="PF03966">
    <property type="entry name" value="Trm112p"/>
    <property type="match status" value="1"/>
</dbReference>
<dbReference type="HAMAP" id="MF_01187">
    <property type="entry name" value="UPF0434"/>
    <property type="match status" value="1"/>
</dbReference>
<dbReference type="OrthoDB" id="1884515at2759"/>
<dbReference type="Proteomes" id="UP000245119">
    <property type="component" value="Linkage Group LG12"/>
</dbReference>
<evidence type="ECO:0000256" key="2">
    <source>
        <dbReference type="ARBA" id="ARBA00040939"/>
    </source>
</evidence>
<dbReference type="InterPro" id="IPR005651">
    <property type="entry name" value="Trm112-like"/>
</dbReference>
<protein>
    <recommendedName>
        <fullName evidence="2">Protein preY, mitochondrial</fullName>
    </recommendedName>
</protein>
<dbReference type="SUPFAM" id="SSF158997">
    <property type="entry name" value="Trm112p-like"/>
    <property type="match status" value="1"/>
</dbReference>
<dbReference type="Gene3D" id="2.20.25.10">
    <property type="match status" value="1"/>
</dbReference>
<accession>A0A2T7NJU8</accession>
<dbReference type="AlphaFoldDB" id="A0A2T7NJU8"/>
<keyword evidence="5" id="KW-1185">Reference proteome</keyword>
<evidence type="ECO:0000313" key="4">
    <source>
        <dbReference type="EMBL" id="PVD21450.1"/>
    </source>
</evidence>
<feature type="region of interest" description="Disordered" evidence="3">
    <location>
        <begin position="13"/>
        <end position="35"/>
    </location>
</feature>
<evidence type="ECO:0000313" key="5">
    <source>
        <dbReference type="Proteomes" id="UP000245119"/>
    </source>
</evidence>
<sequence length="99" mass="11172">MQRLFALRAHQYRAMSKSQNQHNPEDASDKSSSAVQFDESMLQHLVCPLSKKNLRYDKQNNELVCDALGVAYPVINGIPNLVPEDARMLKSHSEKGDES</sequence>
<comment type="caution">
    <text evidence="4">The sequence shown here is derived from an EMBL/GenBank/DDBJ whole genome shotgun (WGS) entry which is preliminary data.</text>
</comment>
<proteinExistence type="inferred from homology"/>
<evidence type="ECO:0000256" key="3">
    <source>
        <dbReference type="SAM" id="MobiDB-lite"/>
    </source>
</evidence>
<dbReference type="EMBL" id="PZQS01000012">
    <property type="protein sequence ID" value="PVD21450.1"/>
    <property type="molecule type" value="Genomic_DNA"/>
</dbReference>
<organism evidence="4 5">
    <name type="scientific">Pomacea canaliculata</name>
    <name type="common">Golden apple snail</name>
    <dbReference type="NCBI Taxonomy" id="400727"/>
    <lineage>
        <taxon>Eukaryota</taxon>
        <taxon>Metazoa</taxon>
        <taxon>Spiralia</taxon>
        <taxon>Lophotrochozoa</taxon>
        <taxon>Mollusca</taxon>
        <taxon>Gastropoda</taxon>
        <taxon>Caenogastropoda</taxon>
        <taxon>Architaenioglossa</taxon>
        <taxon>Ampullarioidea</taxon>
        <taxon>Ampullariidae</taxon>
        <taxon>Pomacea</taxon>
    </lineage>
</organism>
<evidence type="ECO:0000256" key="1">
    <source>
        <dbReference type="ARBA" id="ARBA00038479"/>
    </source>
</evidence>